<accession>B3QXN9</accession>
<feature type="domain" description="GFO/IDH/MocA-like oxidoreductase" evidence="2">
    <location>
        <begin position="135"/>
        <end position="252"/>
    </location>
</feature>
<dbReference type="InterPro" id="IPR000683">
    <property type="entry name" value="Gfo/Idh/MocA-like_OxRdtase_N"/>
</dbReference>
<dbReference type="InterPro" id="IPR055170">
    <property type="entry name" value="GFO_IDH_MocA-like_dom"/>
</dbReference>
<evidence type="ECO:0000259" key="2">
    <source>
        <dbReference type="Pfam" id="PF22725"/>
    </source>
</evidence>
<dbReference type="STRING" id="517418.Ctha_2505"/>
<dbReference type="SUPFAM" id="SSF51735">
    <property type="entry name" value="NAD(P)-binding Rossmann-fold domains"/>
    <property type="match status" value="1"/>
</dbReference>
<protein>
    <submittedName>
        <fullName evidence="3">Oxidoreductase domain protein</fullName>
    </submittedName>
</protein>
<dbReference type="Proteomes" id="UP000001208">
    <property type="component" value="Chromosome"/>
</dbReference>
<dbReference type="PANTHER" id="PTHR43377:SF1">
    <property type="entry name" value="BILIVERDIN REDUCTASE A"/>
    <property type="match status" value="1"/>
</dbReference>
<evidence type="ECO:0000259" key="1">
    <source>
        <dbReference type="Pfam" id="PF01408"/>
    </source>
</evidence>
<dbReference type="SUPFAM" id="SSF55347">
    <property type="entry name" value="Glyceraldehyde-3-phosphate dehydrogenase-like, C-terminal domain"/>
    <property type="match status" value="1"/>
</dbReference>
<dbReference type="eggNOG" id="COG0673">
    <property type="taxonomic scope" value="Bacteria"/>
</dbReference>
<dbReference type="GO" id="GO:0000166">
    <property type="term" value="F:nucleotide binding"/>
    <property type="evidence" value="ECO:0007669"/>
    <property type="project" value="InterPro"/>
</dbReference>
<sequence length="334" mass="37330">MDTVHVGIIGLGVISQVMHLPLLSKFENVKIAAICDSDYNKARFLGEKYHVPNVFRDYEDLLALSELDAVIIATPTNTHHDIAIAAIHAKKHCLVEKPLARTADETRSIVRELENTDVKLMVGMNQRFRPDAIVLKSFIHGGEIGDVFYIKAGWLQKNMTDSSWKTRKEISGGGVFLDLGILLLDLSLWLLDFPKATCVSAIHFDNTKKGVEDFSTVLIKTETGLAMTIETGWNFDVDRDLLYCNVYGNEGLARVNPLKFNKKIQGNLVNVTPERIGSHEDIFKRSYYNELKHFIGAITGLNPLSSTGEEAIEKMAIVDAIYESAKLNREVLLP</sequence>
<dbReference type="InterPro" id="IPR051450">
    <property type="entry name" value="Gfo/Idh/MocA_Oxidoreductases"/>
</dbReference>
<dbReference type="OrthoDB" id="9815825at2"/>
<dbReference type="HOGENOM" id="CLU_023194_1_4_10"/>
<feature type="domain" description="Gfo/Idh/MocA-like oxidoreductase N-terminal" evidence="1">
    <location>
        <begin position="5"/>
        <end position="123"/>
    </location>
</feature>
<dbReference type="Gene3D" id="3.40.50.720">
    <property type="entry name" value="NAD(P)-binding Rossmann-like Domain"/>
    <property type="match status" value="1"/>
</dbReference>
<dbReference type="Pfam" id="PF01408">
    <property type="entry name" value="GFO_IDH_MocA"/>
    <property type="match status" value="1"/>
</dbReference>
<reference evidence="3 4" key="1">
    <citation type="submission" date="2008-06" db="EMBL/GenBank/DDBJ databases">
        <title>Complete sequence of Chloroherpeton thalassium ATCC 35110.</title>
        <authorList>
            <consortium name="US DOE Joint Genome Institute"/>
            <person name="Lucas S."/>
            <person name="Copeland A."/>
            <person name="Lapidus A."/>
            <person name="Glavina del Rio T."/>
            <person name="Dalin E."/>
            <person name="Tice H."/>
            <person name="Bruce D."/>
            <person name="Goodwin L."/>
            <person name="Pitluck S."/>
            <person name="Schmutz J."/>
            <person name="Larimer F."/>
            <person name="Land M."/>
            <person name="Hauser L."/>
            <person name="Kyrpides N."/>
            <person name="Mikhailova N."/>
            <person name="Liu Z."/>
            <person name="Li T."/>
            <person name="Zhao F."/>
            <person name="Overmann J."/>
            <person name="Bryant D.A."/>
            <person name="Richardson P."/>
        </authorList>
    </citation>
    <scope>NUCLEOTIDE SEQUENCE [LARGE SCALE GENOMIC DNA]</scope>
    <source>
        <strain evidence="4">ATCC 35110 / GB-78</strain>
    </source>
</reference>
<dbReference type="EMBL" id="CP001100">
    <property type="protein sequence ID" value="ACF14954.1"/>
    <property type="molecule type" value="Genomic_DNA"/>
</dbReference>
<dbReference type="Gene3D" id="3.30.360.10">
    <property type="entry name" value="Dihydrodipicolinate Reductase, domain 2"/>
    <property type="match status" value="1"/>
</dbReference>
<evidence type="ECO:0000313" key="3">
    <source>
        <dbReference type="EMBL" id="ACF14954.1"/>
    </source>
</evidence>
<name>B3QXN9_CHLT3</name>
<dbReference type="AlphaFoldDB" id="B3QXN9"/>
<evidence type="ECO:0000313" key="4">
    <source>
        <dbReference type="Proteomes" id="UP000001208"/>
    </source>
</evidence>
<dbReference type="RefSeq" id="WP_012501036.1">
    <property type="nucleotide sequence ID" value="NC_011026.1"/>
</dbReference>
<dbReference type="InterPro" id="IPR036291">
    <property type="entry name" value="NAD(P)-bd_dom_sf"/>
</dbReference>
<organism evidence="3 4">
    <name type="scientific">Chloroherpeton thalassium (strain ATCC 35110 / GB-78)</name>
    <dbReference type="NCBI Taxonomy" id="517418"/>
    <lineage>
        <taxon>Bacteria</taxon>
        <taxon>Pseudomonadati</taxon>
        <taxon>Chlorobiota</taxon>
        <taxon>Chlorobiia</taxon>
        <taxon>Chlorobiales</taxon>
        <taxon>Chloroherpetonaceae</taxon>
        <taxon>Chloroherpeton</taxon>
    </lineage>
</organism>
<dbReference type="KEGG" id="cts:Ctha_2505"/>
<dbReference type="PANTHER" id="PTHR43377">
    <property type="entry name" value="BILIVERDIN REDUCTASE A"/>
    <property type="match status" value="1"/>
</dbReference>
<gene>
    <name evidence="3" type="ordered locus">Ctha_2505</name>
</gene>
<proteinExistence type="predicted"/>
<keyword evidence="4" id="KW-1185">Reference proteome</keyword>
<dbReference type="Pfam" id="PF22725">
    <property type="entry name" value="GFO_IDH_MocA_C3"/>
    <property type="match status" value="1"/>
</dbReference>